<proteinExistence type="predicted"/>
<dbReference type="AlphaFoldDB" id="A0AAV4GIH2"/>
<accession>A0AAV4GIH2</accession>
<dbReference type="EMBL" id="BMAT01001375">
    <property type="protein sequence ID" value="GFR84215.1"/>
    <property type="molecule type" value="Genomic_DNA"/>
</dbReference>
<protein>
    <submittedName>
        <fullName evidence="1">Uncharacterized protein</fullName>
    </submittedName>
</protein>
<comment type="caution">
    <text evidence="1">The sequence shown here is derived from an EMBL/GenBank/DDBJ whole genome shotgun (WGS) entry which is preliminary data.</text>
</comment>
<keyword evidence="2" id="KW-1185">Reference proteome</keyword>
<gene>
    <name evidence="1" type="ORF">ElyMa_000666100</name>
</gene>
<dbReference type="Proteomes" id="UP000762676">
    <property type="component" value="Unassembled WGS sequence"/>
</dbReference>
<sequence length="134" mass="15821">MATDQFQSTVGISCLACTTHTDIRTTKGCELQRFRKVSNNQLTHDLHFIAQKLQENHFKSRQRFFLMRWNPKRRETFMLKPWEERIPEVPENVAMGLTAEERLPPEVDAPWPGWKCYEQVWDEASETLKLGLSR</sequence>
<evidence type="ECO:0000313" key="2">
    <source>
        <dbReference type="Proteomes" id="UP000762676"/>
    </source>
</evidence>
<reference evidence="1 2" key="1">
    <citation type="journal article" date="2021" name="Elife">
        <title>Chloroplast acquisition without the gene transfer in kleptoplastic sea slugs, Plakobranchus ocellatus.</title>
        <authorList>
            <person name="Maeda T."/>
            <person name="Takahashi S."/>
            <person name="Yoshida T."/>
            <person name="Shimamura S."/>
            <person name="Takaki Y."/>
            <person name="Nagai Y."/>
            <person name="Toyoda A."/>
            <person name="Suzuki Y."/>
            <person name="Arimoto A."/>
            <person name="Ishii H."/>
            <person name="Satoh N."/>
            <person name="Nishiyama T."/>
            <person name="Hasebe M."/>
            <person name="Maruyama T."/>
            <person name="Minagawa J."/>
            <person name="Obokata J."/>
            <person name="Shigenobu S."/>
        </authorList>
    </citation>
    <scope>NUCLEOTIDE SEQUENCE [LARGE SCALE GENOMIC DNA]</scope>
</reference>
<organism evidence="1 2">
    <name type="scientific">Elysia marginata</name>
    <dbReference type="NCBI Taxonomy" id="1093978"/>
    <lineage>
        <taxon>Eukaryota</taxon>
        <taxon>Metazoa</taxon>
        <taxon>Spiralia</taxon>
        <taxon>Lophotrochozoa</taxon>
        <taxon>Mollusca</taxon>
        <taxon>Gastropoda</taxon>
        <taxon>Heterobranchia</taxon>
        <taxon>Euthyneura</taxon>
        <taxon>Panpulmonata</taxon>
        <taxon>Sacoglossa</taxon>
        <taxon>Placobranchoidea</taxon>
        <taxon>Plakobranchidae</taxon>
        <taxon>Elysia</taxon>
    </lineage>
</organism>
<name>A0AAV4GIH2_9GAST</name>
<evidence type="ECO:0000313" key="1">
    <source>
        <dbReference type="EMBL" id="GFR84215.1"/>
    </source>
</evidence>